<sequence length="447" mass="50381">MDLLSQTVVEGRRGPNFPPAYPALEGVDLTDIRGFTHGQPFESYARLRAQAPVYWHEEAFYDGPGFWAVTRHADVSAVGSDPETFSSQRGGILMASGDPARRHALLFRASMDAMINMDAPWHMQLRKEHMPFFTPRYLADVKTKVAGEVTRLLDDMAPLGGCDLVEHFSAQLPLFTLCELLGVPQEDRSKFLQWMHYLELAQNMAMDQAANPTAPTLELMQFIQAFNDNVEAMFDYGRYMLHKRRADPQSDLMTAIARAQVEGEQLSDEYLDGSWLLIVFAGNDTTRNTLSGTMKLLTEFPEQRAKLSANPALMPNAVNEFIRMVSPVIYMRRTATRDTELAGQKIAEGEKVIMYYGAANRDEAVFERPDQLDVERANADKHIAFGYGPHVCIGKRVAQIQLEEAYRQILARFPDMRWTGEIDIAPNNFVHAIRKLPVSFKAQQAAA</sequence>
<keyword evidence="2" id="KW-0560">Oxidoreductase</keyword>
<dbReference type="InterPro" id="IPR002397">
    <property type="entry name" value="Cyt_P450_B"/>
</dbReference>
<dbReference type="PANTHER" id="PTHR46696:SF1">
    <property type="entry name" value="CYTOCHROME P450 YJIB-RELATED"/>
    <property type="match status" value="1"/>
</dbReference>
<dbReference type="RefSeq" id="WP_307347448.1">
    <property type="nucleotide sequence ID" value="NZ_JAUSVS010000002.1"/>
</dbReference>
<organism evidence="3 4">
    <name type="scientific">Caulobacter ginsengisoli</name>
    <dbReference type="NCBI Taxonomy" id="400775"/>
    <lineage>
        <taxon>Bacteria</taxon>
        <taxon>Pseudomonadati</taxon>
        <taxon>Pseudomonadota</taxon>
        <taxon>Alphaproteobacteria</taxon>
        <taxon>Caulobacterales</taxon>
        <taxon>Caulobacteraceae</taxon>
        <taxon>Caulobacter</taxon>
    </lineage>
</organism>
<keyword evidence="2" id="KW-0479">Metal-binding</keyword>
<dbReference type="CDD" id="cd11033">
    <property type="entry name" value="CYP142-like"/>
    <property type="match status" value="1"/>
</dbReference>
<comment type="similarity">
    <text evidence="1 2">Belongs to the cytochrome P450 family.</text>
</comment>
<dbReference type="PROSITE" id="PS00086">
    <property type="entry name" value="CYTOCHROME_P450"/>
    <property type="match status" value="1"/>
</dbReference>
<dbReference type="Proteomes" id="UP001228905">
    <property type="component" value="Unassembled WGS sequence"/>
</dbReference>
<dbReference type="PRINTS" id="PR00359">
    <property type="entry name" value="BP450"/>
</dbReference>
<dbReference type="SUPFAM" id="SSF48264">
    <property type="entry name" value="Cytochrome P450"/>
    <property type="match status" value="1"/>
</dbReference>
<dbReference type="Gene3D" id="1.10.630.10">
    <property type="entry name" value="Cytochrome P450"/>
    <property type="match status" value="1"/>
</dbReference>
<evidence type="ECO:0000313" key="3">
    <source>
        <dbReference type="EMBL" id="MDQ0463486.1"/>
    </source>
</evidence>
<dbReference type="EMBL" id="JAUSVS010000002">
    <property type="protein sequence ID" value="MDQ0463486.1"/>
    <property type="molecule type" value="Genomic_DNA"/>
</dbReference>
<evidence type="ECO:0000256" key="1">
    <source>
        <dbReference type="ARBA" id="ARBA00010617"/>
    </source>
</evidence>
<evidence type="ECO:0000256" key="2">
    <source>
        <dbReference type="RuleBase" id="RU000461"/>
    </source>
</evidence>
<dbReference type="PANTHER" id="PTHR46696">
    <property type="entry name" value="P450, PUTATIVE (EUROFUNG)-RELATED"/>
    <property type="match status" value="1"/>
</dbReference>
<evidence type="ECO:0000313" key="4">
    <source>
        <dbReference type="Proteomes" id="UP001228905"/>
    </source>
</evidence>
<dbReference type="InterPro" id="IPR036396">
    <property type="entry name" value="Cyt_P450_sf"/>
</dbReference>
<accession>A0ABU0IQ36</accession>
<dbReference type="InterPro" id="IPR017972">
    <property type="entry name" value="Cyt_P450_CS"/>
</dbReference>
<proteinExistence type="inferred from homology"/>
<dbReference type="InterPro" id="IPR001128">
    <property type="entry name" value="Cyt_P450"/>
</dbReference>
<name>A0ABU0IQ36_9CAUL</name>
<keyword evidence="2" id="KW-0408">Iron</keyword>
<gene>
    <name evidence="3" type="ORF">QO010_001257</name>
</gene>
<keyword evidence="2" id="KW-0349">Heme</keyword>
<dbReference type="PRINTS" id="PR00385">
    <property type="entry name" value="P450"/>
</dbReference>
<reference evidence="3 4" key="1">
    <citation type="submission" date="2023-07" db="EMBL/GenBank/DDBJ databases">
        <title>Genomic Encyclopedia of Type Strains, Phase IV (KMG-IV): sequencing the most valuable type-strain genomes for metagenomic binning, comparative biology and taxonomic classification.</title>
        <authorList>
            <person name="Goeker M."/>
        </authorList>
    </citation>
    <scope>NUCLEOTIDE SEQUENCE [LARGE SCALE GENOMIC DNA]</scope>
    <source>
        <strain evidence="3 4">DSM 18695</strain>
    </source>
</reference>
<comment type="caution">
    <text evidence="3">The sequence shown here is derived from an EMBL/GenBank/DDBJ whole genome shotgun (WGS) entry which is preliminary data.</text>
</comment>
<keyword evidence="4" id="KW-1185">Reference proteome</keyword>
<keyword evidence="2" id="KW-0503">Monooxygenase</keyword>
<protein>
    <submittedName>
        <fullName evidence="3">Cytochrome P450</fullName>
    </submittedName>
</protein>
<dbReference type="Pfam" id="PF00067">
    <property type="entry name" value="p450"/>
    <property type="match status" value="1"/>
</dbReference>